<dbReference type="InterPro" id="IPR027417">
    <property type="entry name" value="P-loop_NTPase"/>
</dbReference>
<organism evidence="5 6">
    <name type="scientific">Hanseniaspora guilliermondii</name>
    <dbReference type="NCBI Taxonomy" id="56406"/>
    <lineage>
        <taxon>Eukaryota</taxon>
        <taxon>Fungi</taxon>
        <taxon>Dikarya</taxon>
        <taxon>Ascomycota</taxon>
        <taxon>Saccharomycotina</taxon>
        <taxon>Saccharomycetes</taxon>
        <taxon>Saccharomycodales</taxon>
        <taxon>Saccharomycodaceae</taxon>
        <taxon>Hanseniaspora</taxon>
    </lineage>
</organism>
<accession>A0A1L0CI68</accession>
<dbReference type="Proteomes" id="UP000183365">
    <property type="component" value="Unassembled WGS sequence"/>
</dbReference>
<dbReference type="NCBIfam" id="NF003745">
    <property type="entry name" value="PRK05342.1"/>
    <property type="match status" value="1"/>
</dbReference>
<dbReference type="SMART" id="SM00382">
    <property type="entry name" value="AAA"/>
    <property type="match status" value="1"/>
</dbReference>
<keyword evidence="1" id="KW-0547">Nucleotide-binding</keyword>
<name>A0A1L0CI68_9ASCO</name>
<dbReference type="GO" id="GO:0051603">
    <property type="term" value="P:proteolysis involved in protein catabolic process"/>
    <property type="evidence" value="ECO:0007669"/>
    <property type="project" value="TreeGrafter"/>
</dbReference>
<feature type="domain" description="AAA+ ATPase" evidence="3">
    <location>
        <begin position="136"/>
        <end position="313"/>
    </location>
</feature>
<dbReference type="Pfam" id="PF07724">
    <property type="entry name" value="AAA_2"/>
    <property type="match status" value="1"/>
</dbReference>
<reference evidence="6" key="1">
    <citation type="submission" date="2016-11" db="EMBL/GenBank/DDBJ databases">
        <authorList>
            <person name="Guldener U."/>
        </authorList>
    </citation>
    <scope>NUCLEOTIDE SEQUENCE [LARGE SCALE GENOMIC DNA]</scope>
</reference>
<dbReference type="Gene3D" id="1.10.8.60">
    <property type="match status" value="1"/>
</dbReference>
<dbReference type="GO" id="GO:0042026">
    <property type="term" value="P:protein refolding"/>
    <property type="evidence" value="ECO:0007669"/>
    <property type="project" value="EnsemblFungi"/>
</dbReference>
<dbReference type="SUPFAM" id="SSF52540">
    <property type="entry name" value="P-loop containing nucleoside triphosphate hydrolases"/>
    <property type="match status" value="1"/>
</dbReference>
<evidence type="ECO:0000259" key="3">
    <source>
        <dbReference type="SMART" id="SM00382"/>
    </source>
</evidence>
<dbReference type="GO" id="GO:0005759">
    <property type="term" value="C:mitochondrial matrix"/>
    <property type="evidence" value="ECO:0007669"/>
    <property type="project" value="EnsemblFungi"/>
</dbReference>
<dbReference type="VEuPathDB" id="FungiDB:HGUI_00669"/>
<dbReference type="GO" id="GO:0030150">
    <property type="term" value="P:protein import into mitochondrial matrix"/>
    <property type="evidence" value="ECO:0007669"/>
    <property type="project" value="EnsemblFungi"/>
</dbReference>
<evidence type="ECO:0000313" key="6">
    <source>
        <dbReference type="Proteomes" id="UP000183365"/>
    </source>
</evidence>
<evidence type="ECO:0000259" key="4">
    <source>
        <dbReference type="SMART" id="SM01086"/>
    </source>
</evidence>
<dbReference type="OrthoDB" id="1721884at2759"/>
<dbReference type="Pfam" id="PF10431">
    <property type="entry name" value="ClpB_D2-small"/>
    <property type="match status" value="1"/>
</dbReference>
<gene>
    <name evidence="5" type="ORF">HGUI_00669</name>
</gene>
<dbReference type="InterPro" id="IPR019489">
    <property type="entry name" value="Clp_ATPase_C"/>
</dbReference>
<keyword evidence="6" id="KW-1185">Reference proteome</keyword>
<proteinExistence type="predicted"/>
<dbReference type="PANTHER" id="PTHR48102:SF7">
    <property type="entry name" value="ATP-DEPENDENT CLP PROTEASE ATP-BINDING SUBUNIT CLPX-LIKE, MITOCHONDRIAL"/>
    <property type="match status" value="1"/>
</dbReference>
<dbReference type="InterPro" id="IPR050052">
    <property type="entry name" value="ATP-dep_Clp_protease_ClpX"/>
</dbReference>
<dbReference type="GO" id="GO:0016887">
    <property type="term" value="F:ATP hydrolysis activity"/>
    <property type="evidence" value="ECO:0007669"/>
    <property type="project" value="EnsemblFungi"/>
</dbReference>
<dbReference type="PANTHER" id="PTHR48102">
    <property type="entry name" value="ATP-DEPENDENT CLP PROTEASE ATP-BINDING SUBUNIT CLPX-LIKE, MITOCHONDRIAL-RELATED"/>
    <property type="match status" value="1"/>
</dbReference>
<dbReference type="InterPro" id="IPR003593">
    <property type="entry name" value="AAA+_ATPase"/>
</dbReference>
<sequence length="503" mass="56866">MFKSSIVRKFHELKTLPPPKVLKQKLDDYIIGQEKPKKILSVAVYNHYLKIKDREEKVQNVSQLDLLKARYQNEVDKLAIAKERAKNDFSSAGNNNQGTPVPATTQEFEIGLKSMKARISAQEEKIAHSDFQLQLAKSNIMLIGPSGSGKTMLTTTMAKHLHVPISISDCTQLTQAGYTGDDVHEVIKRLLINSNYSKDLCEKGIVVLDEVDKLAKKKSKDSGGKDVSGEGVQQSLLKLLEGHQVEFYLDRPVDPKEADRQLRKTGVHSPMSIREHYSINTENILFVLSGAFVGLDKIVYRRLNPQLSDEEFNEIKNYEFIINSNDNKVSTLSLAQPEDLVNFGLIPEMIGRVPIVTALEPLEESDLFNILSKPKNSFVKQYEYIFQKIGITLKFTSKALKKISKWALINKTGARGLKSILERVLLECNYDCPESGIRYILITEKNVNHIIKESGHSLKIGESEPIKYYSRADQDLFRIEAAKEDKELEKDLDKLFGTTPTIK</sequence>
<dbReference type="AlphaFoldDB" id="A0A1L0CI68"/>
<evidence type="ECO:0000256" key="1">
    <source>
        <dbReference type="ARBA" id="ARBA00022741"/>
    </source>
</evidence>
<keyword evidence="2" id="KW-0067">ATP-binding</keyword>
<evidence type="ECO:0000256" key="2">
    <source>
        <dbReference type="ARBA" id="ARBA00022840"/>
    </source>
</evidence>
<dbReference type="Gene3D" id="3.40.50.300">
    <property type="entry name" value="P-loop containing nucleotide triphosphate hydrolases"/>
    <property type="match status" value="1"/>
</dbReference>
<feature type="domain" description="Clp ATPase C-terminal" evidence="4">
    <location>
        <begin position="362"/>
        <end position="451"/>
    </location>
</feature>
<evidence type="ECO:0000313" key="5">
    <source>
        <dbReference type="EMBL" id="SGZ38469.1"/>
    </source>
</evidence>
<protein>
    <submittedName>
        <fullName evidence="5">Related to Mitochondrial clpX-like chaperone MCX1</fullName>
    </submittedName>
</protein>
<dbReference type="GO" id="GO:0005524">
    <property type="term" value="F:ATP binding"/>
    <property type="evidence" value="ECO:0007669"/>
    <property type="project" value="UniProtKB-KW"/>
</dbReference>
<dbReference type="InterPro" id="IPR003959">
    <property type="entry name" value="ATPase_AAA_core"/>
</dbReference>
<dbReference type="EMBL" id="FQNF01000008">
    <property type="protein sequence ID" value="SGZ38469.1"/>
    <property type="molecule type" value="Genomic_DNA"/>
</dbReference>
<dbReference type="SMART" id="SM01086">
    <property type="entry name" value="ClpB_D2-small"/>
    <property type="match status" value="1"/>
</dbReference>